<feature type="region of interest" description="Disordered" evidence="3">
    <location>
        <begin position="1023"/>
        <end position="1062"/>
    </location>
</feature>
<dbReference type="FunFam" id="2.30.29.30:FF:000078">
    <property type="entry name" value="Guanine nucleotide exchange factor DBS"/>
    <property type="match status" value="1"/>
</dbReference>
<dbReference type="InterPro" id="IPR001849">
    <property type="entry name" value="PH_domain"/>
</dbReference>
<evidence type="ECO:0008006" key="7">
    <source>
        <dbReference type="Google" id="ProtNLM"/>
    </source>
</evidence>
<dbReference type="SMART" id="SM00325">
    <property type="entry name" value="RhoGEF"/>
    <property type="match status" value="1"/>
</dbReference>
<sequence length="1513" mass="171387">MAYVIWRVFMKKYSKVRLGLTNRITDVTPSERGGPEPRTRELEVSFAAEGAWTPGGEYSLKYTQPETSSELQRNGSSKCLSKSKRVKSFIQKKCKDVASTLSGSNVSGEPAVVVSSISDTTSTSWYVTSDYHSDEEAPNHVTVIPVGTKVFDTSDAVTVSVQDEPLVIICNDIVDSRNRSDEEVNIRNDGVVELPRVDDTSAELRNLTGDTPAEVSKQEVYKETADPDLNVKEVKLDLGALVDQYFGGVYSNYEATRHVLMRQARDLLVCTYHGNLHKFRDDFCKPAAALLEDVSQRANIEVVCGVSPRGWPLSLGSRGVVLHLGELDTALLRTRDCYLCVRVGSEGKPEVALVWSAGSRSCRYSPSALTMMTATEELPELLQDLVVSVERAIERVPLDELPFPCPQCHECLTEEVDCVSHCRCSSTEKKDSSIQTSPIFELDASIPHIDSDEETEEGDTKRFPEPENLIVQPKSISEISENLLMSGIYLPGIHDNRGRAVVLYDAACVTRAALSHVDIARVVLYYATIPGSSDRVTAGLTVLALNVRTEASLHQLDKSLALVMTRQKISSVLLWKSSLEPDKISRTSRTLSISKLKCHHVNDTENLRSHIQEDQIPSECGGNTTHDQLEWVEFYKEFEPLTTSCQSCGRRLVGIMSDVRNSGGESLNRKQVNHQHRAMTRVLNDSEMQRLRRDGQKTLAQLEERAQWLPDSEDVRLCVERAERLFCEVDKAAKRLELLSDTRKDRLRDFARLKALEEETNQVLTWLSHKGEDSLKRHTHLASTLPALKLQEQDFEKFYFISMRHLDKGGDLLEEAGQVTSNSGSGLKDLARSLKQHLRGFSERLEDTRERLEDTSRCFYLLDKAYEWALEAMKYMSRVKPEETQNPDHSVKQLRQYLMAHPPLASEHFTEMMNLAKKLRNDKLLEQCKVAQCRCEETMEQVQEVLGGEPSSWRTSTPLPGRRRSLPSPQHTPGHNCPCWDPGDYTSSPTSHLDDIREECFCKPPNPLQRSCTWQYPTELYDYEDKQSSSADNTTEGSDGGTKSSEDIEENPDSNSKAVSPIPVNSHLHCDLSLELDPTSGGVQTLKTKKTMLLIMREMIQTERDYVKSLEYVIENYIPELVRDDIPQALRGQRNVVFGNIEKIYEFHVQFFLQELEKCEHNPISVGQCFLRHESRFYLYALYNKNKPKSDSLMSEYGKTFFKTKQLELGDKMDLASYLLKPVQRMGKYALLLQQLMKASRQEVADLREAETMVRFQLRHGNDLLAMDSLRDCDVNVKEQGRLLRQNEFLVWQGKSKKCLRQVFLFEELILFSKAQRFPDRKNLDIFIYKNSIKMSDIGLTAEIGDSTTKFEIWFRKRKPNDTFTLQSMSEDIKQAWTNELSNLLWKQARRNRELRLMEMSSMGIGNKPCLDIRPSVDQISDRSISIAQLSKTAPRFRNSIAVMPMETVRKRPHSIVSMSSSSGASSSSSGENVIHSQCSSAESGIVSDWNATNSIASDSTSPNWHEQTTQTQ</sequence>
<feature type="compositionally biased region" description="Polar residues" evidence="3">
    <location>
        <begin position="1471"/>
        <end position="1480"/>
    </location>
</feature>
<dbReference type="InterPro" id="IPR055251">
    <property type="entry name" value="SOS1_NGEF_PH"/>
</dbReference>
<name>A0A1B6CJH1_9HEMI</name>
<dbReference type="InterPro" id="IPR001331">
    <property type="entry name" value="GDS_CDC24_CS"/>
</dbReference>
<dbReference type="InterPro" id="IPR011993">
    <property type="entry name" value="PH-like_dom_sf"/>
</dbReference>
<proteinExistence type="predicted"/>
<dbReference type="InterPro" id="IPR052231">
    <property type="entry name" value="Rho_GEF_signaling-related"/>
</dbReference>
<gene>
    <name evidence="6" type="ORF">g.40453</name>
</gene>
<dbReference type="PROSITE" id="PS00741">
    <property type="entry name" value="DH_1"/>
    <property type="match status" value="1"/>
</dbReference>
<organism evidence="6">
    <name type="scientific">Clastoptera arizonana</name>
    <name type="common">Arizona spittle bug</name>
    <dbReference type="NCBI Taxonomy" id="38151"/>
    <lineage>
        <taxon>Eukaryota</taxon>
        <taxon>Metazoa</taxon>
        <taxon>Ecdysozoa</taxon>
        <taxon>Arthropoda</taxon>
        <taxon>Hexapoda</taxon>
        <taxon>Insecta</taxon>
        <taxon>Pterygota</taxon>
        <taxon>Neoptera</taxon>
        <taxon>Paraneoptera</taxon>
        <taxon>Hemiptera</taxon>
        <taxon>Auchenorrhyncha</taxon>
        <taxon>Cercopoidea</taxon>
        <taxon>Clastopteridae</taxon>
        <taxon>Clastoptera</taxon>
    </lineage>
</organism>
<feature type="region of interest" description="Disordered" evidence="3">
    <location>
        <begin position="1453"/>
        <end position="1480"/>
    </location>
</feature>
<dbReference type="SUPFAM" id="SSF50729">
    <property type="entry name" value="PH domain-like"/>
    <property type="match status" value="1"/>
</dbReference>
<dbReference type="SMART" id="SM00233">
    <property type="entry name" value="PH"/>
    <property type="match status" value="1"/>
</dbReference>
<feature type="compositionally biased region" description="Polar residues" evidence="3">
    <location>
        <begin position="1028"/>
        <end position="1043"/>
    </location>
</feature>
<feature type="domain" description="DH" evidence="5">
    <location>
        <begin position="1091"/>
        <end position="1264"/>
    </location>
</feature>
<dbReference type="PROSITE" id="PS50003">
    <property type="entry name" value="PH_DOMAIN"/>
    <property type="match status" value="1"/>
</dbReference>
<dbReference type="InterPro" id="IPR035899">
    <property type="entry name" value="DBL_dom_sf"/>
</dbReference>
<dbReference type="Pfam" id="PF22697">
    <property type="entry name" value="SOS1_NGEF_PH"/>
    <property type="match status" value="1"/>
</dbReference>
<dbReference type="PANTHER" id="PTHR45845:SF3">
    <property type="entry name" value="PURATROPHIN-1-LIKE, ISOFORM A"/>
    <property type="match status" value="1"/>
</dbReference>
<dbReference type="SUPFAM" id="SSF48065">
    <property type="entry name" value="DBL homology domain (DH-domain)"/>
    <property type="match status" value="1"/>
</dbReference>
<reference evidence="6" key="1">
    <citation type="submission" date="2015-12" db="EMBL/GenBank/DDBJ databases">
        <title>De novo transcriptome assembly of four potential Pierce s Disease insect vectors from Arizona vineyards.</title>
        <authorList>
            <person name="Tassone E.E."/>
        </authorList>
    </citation>
    <scope>NUCLEOTIDE SEQUENCE</scope>
</reference>
<dbReference type="CDD" id="cd00160">
    <property type="entry name" value="RhoGEF"/>
    <property type="match status" value="1"/>
</dbReference>
<evidence type="ECO:0000256" key="3">
    <source>
        <dbReference type="SAM" id="MobiDB-lite"/>
    </source>
</evidence>
<evidence type="ECO:0000313" key="6">
    <source>
        <dbReference type="EMBL" id="JAS13558.1"/>
    </source>
</evidence>
<dbReference type="Gene3D" id="1.20.900.10">
    <property type="entry name" value="Dbl homology (DH) domain"/>
    <property type="match status" value="1"/>
</dbReference>
<feature type="region of interest" description="Disordered" evidence="3">
    <location>
        <begin position="1492"/>
        <end position="1513"/>
    </location>
</feature>
<feature type="compositionally biased region" description="Low complexity" evidence="3">
    <location>
        <begin position="1455"/>
        <end position="1470"/>
    </location>
</feature>
<keyword evidence="2" id="KW-0344">Guanine-nucleotide releasing factor</keyword>
<keyword evidence="1" id="KW-0597">Phosphoprotein</keyword>
<dbReference type="Pfam" id="PF00621">
    <property type="entry name" value="RhoGEF"/>
    <property type="match status" value="1"/>
</dbReference>
<dbReference type="GO" id="GO:0005085">
    <property type="term" value="F:guanyl-nucleotide exchange factor activity"/>
    <property type="evidence" value="ECO:0007669"/>
    <property type="project" value="UniProtKB-KW"/>
</dbReference>
<evidence type="ECO:0000256" key="1">
    <source>
        <dbReference type="ARBA" id="ARBA00022553"/>
    </source>
</evidence>
<dbReference type="PROSITE" id="PS50010">
    <property type="entry name" value="DH_2"/>
    <property type="match status" value="1"/>
</dbReference>
<dbReference type="GO" id="GO:0035556">
    <property type="term" value="P:intracellular signal transduction"/>
    <property type="evidence" value="ECO:0007669"/>
    <property type="project" value="InterPro"/>
</dbReference>
<evidence type="ECO:0000259" key="4">
    <source>
        <dbReference type="PROSITE" id="PS50003"/>
    </source>
</evidence>
<dbReference type="InterPro" id="IPR000219">
    <property type="entry name" value="DH_dom"/>
</dbReference>
<protein>
    <recommendedName>
        <fullName evidence="7">DH domain-containing protein</fullName>
    </recommendedName>
</protein>
<feature type="region of interest" description="Disordered" evidence="3">
    <location>
        <begin position="944"/>
        <end position="980"/>
    </location>
</feature>
<accession>A0A1B6CJH1</accession>
<dbReference type="EMBL" id="GEDC01023740">
    <property type="protein sequence ID" value="JAS13558.1"/>
    <property type="molecule type" value="Transcribed_RNA"/>
</dbReference>
<dbReference type="CDD" id="cd13242">
    <property type="entry name" value="PH_puratrophin-1"/>
    <property type="match status" value="1"/>
</dbReference>
<feature type="domain" description="PH" evidence="4">
    <location>
        <begin position="1276"/>
        <end position="1386"/>
    </location>
</feature>
<evidence type="ECO:0000259" key="5">
    <source>
        <dbReference type="PROSITE" id="PS50010"/>
    </source>
</evidence>
<dbReference type="PANTHER" id="PTHR45845">
    <property type="entry name" value="RHO GUANINE NUCLEOTIDE EXCHANGE FACTOR-RELATED"/>
    <property type="match status" value="1"/>
</dbReference>
<evidence type="ECO:0000256" key="2">
    <source>
        <dbReference type="ARBA" id="ARBA00022658"/>
    </source>
</evidence>
<dbReference type="Gene3D" id="2.30.29.30">
    <property type="entry name" value="Pleckstrin-homology domain (PH domain)/Phosphotyrosine-binding domain (PTB)"/>
    <property type="match status" value="1"/>
</dbReference>